<dbReference type="SUPFAM" id="SSF52833">
    <property type="entry name" value="Thioredoxin-like"/>
    <property type="match status" value="1"/>
</dbReference>
<dbReference type="Gene3D" id="3.40.30.10">
    <property type="entry name" value="Glutaredoxin"/>
    <property type="match status" value="1"/>
</dbReference>
<protein>
    <submittedName>
        <fullName evidence="1">Glutaredoxin family protein</fullName>
    </submittedName>
</protein>
<dbReference type="KEGG" id="eke:EK0264_05530"/>
<evidence type="ECO:0000313" key="1">
    <source>
        <dbReference type="EMBL" id="QHB99792.1"/>
    </source>
</evidence>
<dbReference type="InParanoid" id="A0A7L4YLP3"/>
<dbReference type="Proteomes" id="UP000463857">
    <property type="component" value="Chromosome"/>
</dbReference>
<dbReference type="AlphaFoldDB" id="A0A7L4YLP3"/>
<dbReference type="OrthoDB" id="8779161at2"/>
<gene>
    <name evidence="1" type="ORF">EK0264_05530</name>
</gene>
<evidence type="ECO:0000313" key="2">
    <source>
        <dbReference type="Proteomes" id="UP000463857"/>
    </source>
</evidence>
<dbReference type="Pfam" id="PF05768">
    <property type="entry name" value="Glrx-like"/>
    <property type="match status" value="1"/>
</dbReference>
<dbReference type="InterPro" id="IPR036249">
    <property type="entry name" value="Thioredoxin-like_sf"/>
</dbReference>
<dbReference type="InterPro" id="IPR008554">
    <property type="entry name" value="Glutaredoxin-like"/>
</dbReference>
<reference evidence="1 2" key="1">
    <citation type="journal article" date="2018" name="Int. J. Syst. Evol. Microbiol.">
        <title>Epidermidibacterium keratini gen. nov., sp. nov., a member of the family Sporichthyaceae, isolated from keratin epidermis.</title>
        <authorList>
            <person name="Lee D.G."/>
            <person name="Trujillo M.E."/>
            <person name="Kang S."/>
            <person name="Nam J.J."/>
            <person name="Kim Y.J."/>
        </authorList>
    </citation>
    <scope>NUCLEOTIDE SEQUENCE [LARGE SCALE GENOMIC DNA]</scope>
    <source>
        <strain evidence="1 2">EPI-7</strain>
    </source>
</reference>
<accession>A0A7L4YLP3</accession>
<sequence>MEVQVTLMSRDGCHLCEVARSELERILPDYGLRATVVDVDADDELRFEYGDRVPVVLLDGKEHGYFTVEEKRLRAALDARR</sequence>
<proteinExistence type="predicted"/>
<name>A0A7L4YLP3_9ACTN</name>
<organism evidence="1 2">
    <name type="scientific">Epidermidibacterium keratini</name>
    <dbReference type="NCBI Taxonomy" id="1891644"/>
    <lineage>
        <taxon>Bacteria</taxon>
        <taxon>Bacillati</taxon>
        <taxon>Actinomycetota</taxon>
        <taxon>Actinomycetes</taxon>
        <taxon>Sporichthyales</taxon>
        <taxon>Sporichthyaceae</taxon>
        <taxon>Epidermidibacterium</taxon>
    </lineage>
</organism>
<dbReference type="EMBL" id="CP047156">
    <property type="protein sequence ID" value="QHB99792.1"/>
    <property type="molecule type" value="Genomic_DNA"/>
</dbReference>
<keyword evidence="2" id="KW-1185">Reference proteome</keyword>